<feature type="non-terminal residue" evidence="2">
    <location>
        <position position="405"/>
    </location>
</feature>
<evidence type="ECO:0000313" key="2">
    <source>
        <dbReference type="EMBL" id="KAL0564835.1"/>
    </source>
</evidence>
<gene>
    <name evidence="2" type="ORF">V5O48_017201</name>
</gene>
<dbReference type="EMBL" id="JBAHYK010002558">
    <property type="protein sequence ID" value="KAL0564835.1"/>
    <property type="molecule type" value="Genomic_DNA"/>
</dbReference>
<feature type="transmembrane region" description="Helical" evidence="1">
    <location>
        <begin position="199"/>
        <end position="222"/>
    </location>
</feature>
<dbReference type="PANTHER" id="PTHR35043">
    <property type="entry name" value="TRANSCRIPTION FACTOR DOMAIN-CONTAINING PROTEIN"/>
    <property type="match status" value="1"/>
</dbReference>
<dbReference type="PANTHER" id="PTHR35043:SF7">
    <property type="entry name" value="TRANSCRIPTION FACTOR DOMAIN-CONTAINING PROTEIN"/>
    <property type="match status" value="1"/>
</dbReference>
<comment type="caution">
    <text evidence="2">The sequence shown here is derived from an EMBL/GenBank/DDBJ whole genome shotgun (WGS) entry which is preliminary data.</text>
</comment>
<name>A0ABR3EPL6_9AGAR</name>
<proteinExistence type="predicted"/>
<keyword evidence="1" id="KW-0472">Membrane</keyword>
<evidence type="ECO:0000313" key="3">
    <source>
        <dbReference type="Proteomes" id="UP001465976"/>
    </source>
</evidence>
<evidence type="ECO:0000256" key="1">
    <source>
        <dbReference type="SAM" id="Phobius"/>
    </source>
</evidence>
<organism evidence="2 3">
    <name type="scientific">Marasmius crinis-equi</name>
    <dbReference type="NCBI Taxonomy" id="585013"/>
    <lineage>
        <taxon>Eukaryota</taxon>
        <taxon>Fungi</taxon>
        <taxon>Dikarya</taxon>
        <taxon>Basidiomycota</taxon>
        <taxon>Agaricomycotina</taxon>
        <taxon>Agaricomycetes</taxon>
        <taxon>Agaricomycetidae</taxon>
        <taxon>Agaricales</taxon>
        <taxon>Marasmiineae</taxon>
        <taxon>Marasmiaceae</taxon>
        <taxon>Marasmius</taxon>
    </lineage>
</organism>
<keyword evidence="3" id="KW-1185">Reference proteome</keyword>
<keyword evidence="1" id="KW-1133">Transmembrane helix</keyword>
<reference evidence="2 3" key="1">
    <citation type="submission" date="2024-02" db="EMBL/GenBank/DDBJ databases">
        <title>A draft genome for the cacao thread blight pathogen Marasmius crinis-equi.</title>
        <authorList>
            <person name="Cohen S.P."/>
            <person name="Baruah I.K."/>
            <person name="Amoako-Attah I."/>
            <person name="Bukari Y."/>
            <person name="Meinhardt L.W."/>
            <person name="Bailey B.A."/>
        </authorList>
    </citation>
    <scope>NUCLEOTIDE SEQUENCE [LARGE SCALE GENOMIC DNA]</scope>
    <source>
        <strain evidence="2 3">GH-76</strain>
    </source>
</reference>
<feature type="transmembrane region" description="Helical" evidence="1">
    <location>
        <begin position="344"/>
        <end position="364"/>
    </location>
</feature>
<sequence length="405" mass="46294">MVGYLRPCGNKDVPDVVRIGESAIGSFLNELLIMTLSIVLPELIILWAIRQRQTAGIIAKKYARYGWTRTHALLAIMGELALYDKDDQFRGYLRSSHTFNDDEYQLAEEIELSLSRKSQNNHGRHAIEERYEPLQQKPPEFLSQYTCMLDYALARGVVDLRKSEITESISHGDIFAKLSALLSTGWFWVQIIARKQQGLFITEFEVVILSFTVPSFAAYVLWLDRPQRVRYPIRITWDIKPPRPVAQNSNQQSFLHLDPRLRQKSTEEHGVDLGKRRRSGGERLSLGKRLARGSRAILSGLPGFLLRNQGFYLVTGNDAFVFMCDEQSLNRFRTGLLEGENVGLGWWLALATLTFIVGAVHFISWGSQFPTTFLQVGWRANAILLLAIPVLTDHENFEQRVEQRL</sequence>
<accession>A0ABR3EPL6</accession>
<keyword evidence="1" id="KW-0812">Transmembrane</keyword>
<protein>
    <submittedName>
        <fullName evidence="2">Uncharacterized protein</fullName>
    </submittedName>
</protein>
<dbReference type="Proteomes" id="UP001465976">
    <property type="component" value="Unassembled WGS sequence"/>
</dbReference>